<protein>
    <submittedName>
        <fullName evidence="1">Uncharacterized protein</fullName>
    </submittedName>
</protein>
<name>A0A6C8GPC7_SALET</name>
<feature type="non-terminal residue" evidence="1">
    <location>
        <position position="31"/>
    </location>
</feature>
<dbReference type="Proteomes" id="UP000004906">
    <property type="component" value="Unassembled WGS sequence"/>
</dbReference>
<gene>
    <name evidence="1" type="ORF">LTSEADE_2095</name>
</gene>
<accession>A0A6C8GPC7</accession>
<proteinExistence type="predicted"/>
<dbReference type="AlphaFoldDB" id="A0A6C8GPC7"/>
<reference evidence="1 2" key="1">
    <citation type="journal article" date="2011" name="BMC Genomics">
        <title>Genome sequencing reveals diversification of virulence factor content and possible host adaptation in distinct subpopulations of Salmonella enterica.</title>
        <authorList>
            <person name="den Bakker H.C."/>
            <person name="Moreno Switt A.I."/>
            <person name="Govoni G."/>
            <person name="Cummings C.A."/>
            <person name="Ranieri M.L."/>
            <person name="Degoricija L."/>
            <person name="Hoelzer K."/>
            <person name="Rodriguez-Rivera L.D."/>
            <person name="Brown S."/>
            <person name="Bolchacova E."/>
            <person name="Furtado M.R."/>
            <person name="Wiedmann M."/>
        </authorList>
    </citation>
    <scope>NUCLEOTIDE SEQUENCE [LARGE SCALE GENOMIC DNA]</scope>
    <source>
        <strain evidence="1 2">A4-669</strain>
    </source>
</reference>
<comment type="caution">
    <text evidence="1">The sequence shown here is derived from an EMBL/GenBank/DDBJ whole genome shotgun (WGS) entry which is preliminary data.</text>
</comment>
<organism evidence="1 2">
    <name type="scientific">Salmonella enterica subsp. enterica serovar Adelaide str. A4-669</name>
    <dbReference type="NCBI Taxonomy" id="913063"/>
    <lineage>
        <taxon>Bacteria</taxon>
        <taxon>Pseudomonadati</taxon>
        <taxon>Pseudomonadota</taxon>
        <taxon>Gammaproteobacteria</taxon>
        <taxon>Enterobacterales</taxon>
        <taxon>Enterobacteriaceae</taxon>
        <taxon>Salmonella</taxon>
    </lineage>
</organism>
<sequence>MHQRIRQFYGRLIDPANQIFRRARPKGPPCD</sequence>
<evidence type="ECO:0000313" key="2">
    <source>
        <dbReference type="Proteomes" id="UP000004906"/>
    </source>
</evidence>
<evidence type="ECO:0000313" key="1">
    <source>
        <dbReference type="EMBL" id="EHC37357.1"/>
    </source>
</evidence>
<dbReference type="EMBL" id="AFCI01000732">
    <property type="protein sequence ID" value="EHC37357.1"/>
    <property type="molecule type" value="Genomic_DNA"/>
</dbReference>